<accession>C4K8C9</accession>
<gene>
    <name evidence="1" type="ordered locus">HDEF_2243</name>
</gene>
<name>C4K8C9_HAMD5</name>
<proteinExistence type="predicted"/>
<dbReference type="KEGG" id="hde:HDEF_2243"/>
<dbReference type="HOGENOM" id="CLU_3153515_0_0_6"/>
<organism evidence="1 2">
    <name type="scientific">Hamiltonella defensa subsp. Acyrthosiphon pisum (strain 5AT)</name>
    <dbReference type="NCBI Taxonomy" id="572265"/>
    <lineage>
        <taxon>Bacteria</taxon>
        <taxon>Pseudomonadati</taxon>
        <taxon>Pseudomonadota</taxon>
        <taxon>Gammaproteobacteria</taxon>
        <taxon>Enterobacterales</taxon>
        <taxon>Enterobacteriaceae</taxon>
        <taxon>aphid secondary symbionts</taxon>
        <taxon>Candidatus Williamhamiltonella</taxon>
    </lineage>
</organism>
<keyword evidence="2" id="KW-1185">Reference proteome</keyword>
<evidence type="ECO:0000313" key="2">
    <source>
        <dbReference type="Proteomes" id="UP000002334"/>
    </source>
</evidence>
<dbReference type="STRING" id="572265.HDEF_2243"/>
<dbReference type="Proteomes" id="UP000002334">
    <property type="component" value="Chromosome"/>
</dbReference>
<dbReference type="AlphaFoldDB" id="C4K8C9"/>
<protein>
    <submittedName>
        <fullName evidence="1">Uncharacterized protein</fullName>
    </submittedName>
</protein>
<reference evidence="1 2" key="1">
    <citation type="journal article" date="2009" name="Proc. Natl. Acad. Sci. U.S.A.">
        <title>Hamiltonella defensa, genome evolution of protective bacterial endosymbiont from pathogenic ancestors.</title>
        <authorList>
            <person name="Degnan P.H."/>
            <person name="Yu Y."/>
            <person name="Sisneros N."/>
            <person name="Wing R.A."/>
            <person name="Moran N.A."/>
        </authorList>
    </citation>
    <scope>NUCLEOTIDE SEQUENCE [LARGE SCALE GENOMIC DNA]</scope>
    <source>
        <strain evidence="2">5AT</strain>
    </source>
</reference>
<dbReference type="EMBL" id="CP001277">
    <property type="protein sequence ID" value="ACQ68785.1"/>
    <property type="molecule type" value="Genomic_DNA"/>
</dbReference>
<sequence>MNLFCLTKSSAKLVVRPEKTMAERHQTTKIIKPKQIHFNQSGVSENRH</sequence>
<evidence type="ECO:0000313" key="1">
    <source>
        <dbReference type="EMBL" id="ACQ68785.1"/>
    </source>
</evidence>